<evidence type="ECO:0000259" key="3">
    <source>
        <dbReference type="Pfam" id="PF08327"/>
    </source>
</evidence>
<feature type="compositionally biased region" description="Basic and acidic residues" evidence="2">
    <location>
        <begin position="137"/>
        <end position="152"/>
    </location>
</feature>
<evidence type="ECO:0000313" key="5">
    <source>
        <dbReference type="Proteomes" id="UP000253209"/>
    </source>
</evidence>
<dbReference type="InterPro" id="IPR013538">
    <property type="entry name" value="ASHA1/2-like_C"/>
</dbReference>
<dbReference type="Pfam" id="PF08327">
    <property type="entry name" value="AHSA1"/>
    <property type="match status" value="1"/>
</dbReference>
<dbReference type="SUPFAM" id="SSF55961">
    <property type="entry name" value="Bet v1-like"/>
    <property type="match status" value="1"/>
</dbReference>
<dbReference type="Gene3D" id="3.30.530.20">
    <property type="match status" value="1"/>
</dbReference>
<evidence type="ECO:0000256" key="1">
    <source>
        <dbReference type="ARBA" id="ARBA00006817"/>
    </source>
</evidence>
<name>A0A367GSX8_9SPHI</name>
<dbReference type="RefSeq" id="WP_114004222.1">
    <property type="nucleotide sequence ID" value="NZ_QGDC01000002.1"/>
</dbReference>
<dbReference type="OrthoDB" id="2355173at2"/>
<evidence type="ECO:0000313" key="4">
    <source>
        <dbReference type="EMBL" id="RCH56185.1"/>
    </source>
</evidence>
<comment type="similarity">
    <text evidence="1">Belongs to the AHA1 family.</text>
</comment>
<reference evidence="4 5" key="1">
    <citation type="submission" date="2018-05" db="EMBL/GenBank/DDBJ databases">
        <title>Mucilaginibacter hurinus sp. nov., isolated from briquette warehouse soil.</title>
        <authorList>
            <person name="Choi L."/>
        </authorList>
    </citation>
    <scope>NUCLEOTIDE SEQUENCE [LARGE SCALE GENOMIC DNA]</scope>
    <source>
        <strain evidence="4 5">ZR32</strain>
    </source>
</reference>
<accession>A0A367GSX8</accession>
<dbReference type="InterPro" id="IPR023393">
    <property type="entry name" value="START-like_dom_sf"/>
</dbReference>
<dbReference type="Proteomes" id="UP000253209">
    <property type="component" value="Unassembled WGS sequence"/>
</dbReference>
<protein>
    <submittedName>
        <fullName evidence="4">SRPBCC domain-containing protein</fullName>
    </submittedName>
</protein>
<evidence type="ECO:0000256" key="2">
    <source>
        <dbReference type="SAM" id="MobiDB-lite"/>
    </source>
</evidence>
<feature type="region of interest" description="Disordered" evidence="2">
    <location>
        <begin position="121"/>
        <end position="152"/>
    </location>
</feature>
<keyword evidence="5" id="KW-1185">Reference proteome</keyword>
<feature type="domain" description="Activator of Hsp90 ATPase homologue 1/2-like C-terminal" evidence="3">
    <location>
        <begin position="13"/>
        <end position="140"/>
    </location>
</feature>
<dbReference type="AlphaFoldDB" id="A0A367GSX8"/>
<sequence>MKDQTLTTTIDFNAPATEVWKGLTDPAIVKQYFFGTDLVTDWKEGSPIYWRGEWEGKMYEDKGVITSIEPLKHVTYTYWSSMSGTEDKPENYHNVSYNLEEANGITTLTITQDGVKDQAQKEHSEENWQGVMGGLKKLLEQHRSASPENKQA</sequence>
<dbReference type="CDD" id="cd07814">
    <property type="entry name" value="SRPBCC_CalC_Aha1-like"/>
    <property type="match status" value="1"/>
</dbReference>
<gene>
    <name evidence="4" type="ORF">DJ568_05450</name>
</gene>
<comment type="caution">
    <text evidence="4">The sequence shown here is derived from an EMBL/GenBank/DDBJ whole genome shotgun (WGS) entry which is preliminary data.</text>
</comment>
<dbReference type="EMBL" id="QGDC01000002">
    <property type="protein sequence ID" value="RCH56185.1"/>
    <property type="molecule type" value="Genomic_DNA"/>
</dbReference>
<organism evidence="4 5">
    <name type="scientific">Mucilaginibacter hurinus</name>
    <dbReference type="NCBI Taxonomy" id="2201324"/>
    <lineage>
        <taxon>Bacteria</taxon>
        <taxon>Pseudomonadati</taxon>
        <taxon>Bacteroidota</taxon>
        <taxon>Sphingobacteriia</taxon>
        <taxon>Sphingobacteriales</taxon>
        <taxon>Sphingobacteriaceae</taxon>
        <taxon>Mucilaginibacter</taxon>
    </lineage>
</organism>
<proteinExistence type="inferred from homology"/>